<gene>
    <name evidence="4" type="ORF">CMC5_070530</name>
</gene>
<dbReference type="Gene3D" id="2.60.40.1190">
    <property type="match status" value="1"/>
</dbReference>
<dbReference type="GO" id="GO:0016052">
    <property type="term" value="P:carbohydrate catabolic process"/>
    <property type="evidence" value="ECO:0007669"/>
    <property type="project" value="InterPro"/>
</dbReference>
<feature type="domain" description="Carbohydrate-binding" evidence="3">
    <location>
        <begin position="537"/>
        <end position="728"/>
    </location>
</feature>
<dbReference type="Pfam" id="PF06452">
    <property type="entry name" value="CBM9_1"/>
    <property type="match status" value="1"/>
</dbReference>
<dbReference type="GO" id="GO:0004553">
    <property type="term" value="F:hydrolase activity, hydrolyzing O-glycosyl compounds"/>
    <property type="evidence" value="ECO:0007669"/>
    <property type="project" value="InterPro"/>
</dbReference>
<evidence type="ECO:0000313" key="5">
    <source>
        <dbReference type="Proteomes" id="UP000067626"/>
    </source>
</evidence>
<sequence>MRHSPLHGPLLALALGACSDPSPPPSPATSTAATHADPAANTASSALLADPLAEPDAIAHASPPASQGEPHPGDAGSLDAASASLLDDAGTGDAGLVPTGPSLITDASIDGTALRKRHSERLKQDLTPVHVLQGGTPRELGKRLCEAAVPHRPAATPILLKPNLCGFDSIKDPRKSGGDDGVRGRTTDPEFTRGVIQCLKERGHQAITLAEGCGHSHEHWLELMDLNGYAALARDEGVRLVAMDDDGVFDTQGDRPGQPLAIRGIGATLVPTLLMPRVLAEHLDRGLFISLPKIKAHRFSVISVALKNMQGVVMLSDALPAYRQKWRMHRELNEYIQQRRAKEPEDRKLYVDALRAFSERMIDVLEIASPDVVLAEGAPAMGGDGFQHLQPSAESVAIGGTNPVRVDRAAAAFLGLWNHPRLAAELRGSRTSPLLEAAARRFKLDLTTIQLTGDGADLLLKAPRIAHYKAMAPFAIHEAAPPSATPSATTTSVTATPSTSPDTVTAHHGTPPASPSTAPGDRPTAHASPLGHASLTLDGRADDDAWARATPVAWDTDTSGASTGIRTTARFLWSSEALHVLFELSGTGLFTDRARPIGTERQKLFEEDCVELFLTPDPTAPRRYVEVELGPFGHFLDLTVDLDTRKYDTTWSSGLRLATTQNPSARQAIVEASLTAPEIVRALKAGARLPMGLFRMEGRSPRQYLSWSPARTPKPNFHIPSAFGTLVLDP</sequence>
<feature type="region of interest" description="Disordered" evidence="1">
    <location>
        <begin position="480"/>
        <end position="534"/>
    </location>
</feature>
<dbReference type="InterPro" id="IPR010502">
    <property type="entry name" value="Carb-bd_dom_fam9"/>
</dbReference>
<dbReference type="Pfam" id="PF04015">
    <property type="entry name" value="DUF362"/>
    <property type="match status" value="1"/>
</dbReference>
<evidence type="ECO:0000313" key="4">
    <source>
        <dbReference type="EMBL" id="AKT42825.1"/>
    </source>
</evidence>
<dbReference type="STRING" id="52.CMC5_070530"/>
<dbReference type="KEGG" id="ccro:CMC5_070530"/>
<evidence type="ECO:0000259" key="3">
    <source>
        <dbReference type="Pfam" id="PF06452"/>
    </source>
</evidence>
<dbReference type="GO" id="GO:0030246">
    <property type="term" value="F:carbohydrate binding"/>
    <property type="evidence" value="ECO:0007669"/>
    <property type="project" value="InterPro"/>
</dbReference>
<dbReference type="SUPFAM" id="SSF49344">
    <property type="entry name" value="CBD9-like"/>
    <property type="match status" value="1"/>
</dbReference>
<proteinExistence type="predicted"/>
<dbReference type="EMBL" id="CP012159">
    <property type="protein sequence ID" value="AKT42825.1"/>
    <property type="molecule type" value="Genomic_DNA"/>
</dbReference>
<dbReference type="RefSeq" id="WP_050434389.1">
    <property type="nucleotide sequence ID" value="NZ_CP012159.1"/>
</dbReference>
<evidence type="ECO:0008006" key="6">
    <source>
        <dbReference type="Google" id="ProtNLM"/>
    </source>
</evidence>
<dbReference type="Proteomes" id="UP000067626">
    <property type="component" value="Chromosome"/>
</dbReference>
<name>A0A0K1EPH9_CHOCO</name>
<protein>
    <recommendedName>
        <fullName evidence="6">DUF362 domain-containing protein</fullName>
    </recommendedName>
</protein>
<dbReference type="CDD" id="cd09620">
    <property type="entry name" value="CBM9_like_3"/>
    <property type="match status" value="1"/>
</dbReference>
<evidence type="ECO:0000259" key="2">
    <source>
        <dbReference type="Pfam" id="PF04015"/>
    </source>
</evidence>
<keyword evidence="5" id="KW-1185">Reference proteome</keyword>
<dbReference type="PATRIC" id="fig|52.7.peg.7738"/>
<accession>A0A0K1EPH9</accession>
<feature type="region of interest" description="Disordered" evidence="1">
    <location>
        <begin position="14"/>
        <end position="79"/>
    </location>
</feature>
<feature type="compositionally biased region" description="Low complexity" evidence="1">
    <location>
        <begin position="28"/>
        <end position="59"/>
    </location>
</feature>
<reference evidence="4 5" key="1">
    <citation type="submission" date="2015-07" db="EMBL/GenBank/DDBJ databases">
        <title>Genome analysis of myxobacterium Chondromyces crocatus Cm c5 reveals a high potential for natural compound synthesis and the genetic basis for the loss of fruiting body formation.</title>
        <authorList>
            <person name="Zaburannyi N."/>
            <person name="Bunk B."/>
            <person name="Maier J."/>
            <person name="Overmann J."/>
            <person name="Mueller R."/>
        </authorList>
    </citation>
    <scope>NUCLEOTIDE SEQUENCE [LARGE SCALE GENOMIC DNA]</scope>
    <source>
        <strain evidence="4 5">Cm c5</strain>
    </source>
</reference>
<evidence type="ECO:0000256" key="1">
    <source>
        <dbReference type="SAM" id="MobiDB-lite"/>
    </source>
</evidence>
<feature type="domain" description="DUF362" evidence="2">
    <location>
        <begin position="159"/>
        <end position="411"/>
    </location>
</feature>
<organism evidence="4 5">
    <name type="scientific">Chondromyces crocatus</name>
    <dbReference type="NCBI Taxonomy" id="52"/>
    <lineage>
        <taxon>Bacteria</taxon>
        <taxon>Pseudomonadati</taxon>
        <taxon>Myxococcota</taxon>
        <taxon>Polyangia</taxon>
        <taxon>Polyangiales</taxon>
        <taxon>Polyangiaceae</taxon>
        <taxon>Chondromyces</taxon>
    </lineage>
</organism>
<dbReference type="OrthoDB" id="9758822at2"/>
<feature type="compositionally biased region" description="Low complexity" evidence="1">
    <location>
        <begin position="480"/>
        <end position="506"/>
    </location>
</feature>
<dbReference type="InterPro" id="IPR007160">
    <property type="entry name" value="DUF362"/>
</dbReference>
<dbReference type="PROSITE" id="PS51257">
    <property type="entry name" value="PROKAR_LIPOPROTEIN"/>
    <property type="match status" value="1"/>
</dbReference>
<dbReference type="AlphaFoldDB" id="A0A0K1EPH9"/>